<dbReference type="Gene3D" id="3.90.550.10">
    <property type="entry name" value="Spore Coat Polysaccharide Biosynthesis Protein SpsA, Chain A"/>
    <property type="match status" value="2"/>
</dbReference>
<dbReference type="InterPro" id="IPR050834">
    <property type="entry name" value="Glycosyltransf_2"/>
</dbReference>
<feature type="domain" description="Glycosyltransferase 2-like" evidence="1">
    <location>
        <begin position="7"/>
        <end position="121"/>
    </location>
</feature>
<dbReference type="Proteomes" id="UP000643810">
    <property type="component" value="Unassembled WGS sequence"/>
</dbReference>
<comment type="caution">
    <text evidence="2">The sequence shown here is derived from an EMBL/GenBank/DDBJ whole genome shotgun (WGS) entry which is preliminary data.</text>
</comment>
<name>A0ABR7GGY8_9FIRM</name>
<dbReference type="EMBL" id="JACOPG010000003">
    <property type="protein sequence ID" value="MBC5686709.1"/>
    <property type="molecule type" value="Genomic_DNA"/>
</dbReference>
<accession>A0ABR7GGY8</accession>
<keyword evidence="3" id="KW-1185">Reference proteome</keyword>
<evidence type="ECO:0000313" key="3">
    <source>
        <dbReference type="Proteomes" id="UP000643810"/>
    </source>
</evidence>
<sequence>MEMPGISVIVWLHETKEAYFRDLLESLVSQTYDRWELYVLDQNPAYGFSSMVAEFFPEDDRAHYRQLKNSKGRAYAYNIGSHYVMADFGKKGRDLEGNYIFFVGQHDRLQPDALLQIAGAYNRFMQKQEKAPELIYMDHDMLVGQDRMEPHFKPELNMELLRHCNYIGQHFLVSCSAAYALGEFRQQLSYACVYEYLLRLVEMGGASLRIPMLLYHERMREKLLRKEEKVWQKRFAAEHILAVEASLRRQGILLDGSITPAAGGAWWQIPYDGKGVATQQRDYMFLHEPSVRALTRSNLQKMYGHLCRKDVAVVGVRFLKGGFAMENCGFLFDAQGDIYPAFYDTKIYQTTYDNLAGIPREVSMVDFRYCMIDAKVYRKLGGLDPKLSGRDQMLDFCLRAKKAGYRTIVDPGIIVKSPGKQDESSRVSHEAMLEKWADLLAEGDPYYNPNLPMGLLNYRLDAIGSEEERLA</sequence>
<evidence type="ECO:0000313" key="2">
    <source>
        <dbReference type="EMBL" id="MBC5686709.1"/>
    </source>
</evidence>
<gene>
    <name evidence="2" type="ORF">H8R94_08875</name>
</gene>
<dbReference type="PANTHER" id="PTHR43685">
    <property type="entry name" value="GLYCOSYLTRANSFERASE"/>
    <property type="match status" value="1"/>
</dbReference>
<protein>
    <submittedName>
        <fullName evidence="2">Glycosyltransferase</fullName>
    </submittedName>
</protein>
<dbReference type="RefSeq" id="WP_118535364.1">
    <property type="nucleotide sequence ID" value="NZ_JACOPG010000003.1"/>
</dbReference>
<dbReference type="InterPro" id="IPR001173">
    <property type="entry name" value="Glyco_trans_2-like"/>
</dbReference>
<dbReference type="Pfam" id="PF00535">
    <property type="entry name" value="Glycos_transf_2"/>
    <property type="match status" value="1"/>
</dbReference>
<organism evidence="2 3">
    <name type="scientific">Roseburia lenta</name>
    <dbReference type="NCBI Taxonomy" id="2763061"/>
    <lineage>
        <taxon>Bacteria</taxon>
        <taxon>Bacillati</taxon>
        <taxon>Bacillota</taxon>
        <taxon>Clostridia</taxon>
        <taxon>Lachnospirales</taxon>
        <taxon>Lachnospiraceae</taxon>
        <taxon>Roseburia</taxon>
    </lineage>
</organism>
<reference evidence="2 3" key="1">
    <citation type="submission" date="2020-08" db="EMBL/GenBank/DDBJ databases">
        <title>Genome public.</title>
        <authorList>
            <person name="Liu C."/>
            <person name="Sun Q."/>
        </authorList>
    </citation>
    <scope>NUCLEOTIDE SEQUENCE [LARGE SCALE GENOMIC DNA]</scope>
    <source>
        <strain evidence="2 3">NSJ-9</strain>
    </source>
</reference>
<proteinExistence type="predicted"/>
<evidence type="ECO:0000259" key="1">
    <source>
        <dbReference type="Pfam" id="PF00535"/>
    </source>
</evidence>
<dbReference type="PANTHER" id="PTHR43685:SF2">
    <property type="entry name" value="GLYCOSYLTRANSFERASE 2-LIKE DOMAIN-CONTAINING PROTEIN"/>
    <property type="match status" value="1"/>
</dbReference>
<dbReference type="SUPFAM" id="SSF53448">
    <property type="entry name" value="Nucleotide-diphospho-sugar transferases"/>
    <property type="match status" value="2"/>
</dbReference>
<dbReference type="InterPro" id="IPR029044">
    <property type="entry name" value="Nucleotide-diphossugar_trans"/>
</dbReference>